<dbReference type="eggNOG" id="ENOG502RVRX">
    <property type="taxonomic scope" value="Eukaryota"/>
</dbReference>
<organism evidence="2 3">
    <name type="scientific">Thalassiosira oceanica</name>
    <name type="common">Marine diatom</name>
    <dbReference type="NCBI Taxonomy" id="159749"/>
    <lineage>
        <taxon>Eukaryota</taxon>
        <taxon>Sar</taxon>
        <taxon>Stramenopiles</taxon>
        <taxon>Ochrophyta</taxon>
        <taxon>Bacillariophyta</taxon>
        <taxon>Coscinodiscophyceae</taxon>
        <taxon>Thalassiosirophycidae</taxon>
        <taxon>Thalassiosirales</taxon>
        <taxon>Thalassiosiraceae</taxon>
        <taxon>Thalassiosira</taxon>
    </lineage>
</organism>
<feature type="signal peptide" evidence="1">
    <location>
        <begin position="1"/>
        <end position="26"/>
    </location>
</feature>
<dbReference type="OrthoDB" id="45514at2759"/>
<protein>
    <submittedName>
        <fullName evidence="2">Uncharacterized protein</fullName>
    </submittedName>
</protein>
<accession>K0T3M7</accession>
<dbReference type="AlphaFoldDB" id="K0T3M7"/>
<evidence type="ECO:0000313" key="2">
    <source>
        <dbReference type="EMBL" id="EJK67996.1"/>
    </source>
</evidence>
<proteinExistence type="predicted"/>
<keyword evidence="3" id="KW-1185">Reference proteome</keyword>
<evidence type="ECO:0000313" key="3">
    <source>
        <dbReference type="Proteomes" id="UP000266841"/>
    </source>
</evidence>
<feature type="chain" id="PRO_5003840615" evidence="1">
    <location>
        <begin position="27"/>
        <end position="231"/>
    </location>
</feature>
<comment type="caution">
    <text evidence="2">The sequence shown here is derived from an EMBL/GenBank/DDBJ whole genome shotgun (WGS) entry which is preliminary data.</text>
</comment>
<dbReference type="EMBL" id="AGNL01012241">
    <property type="protein sequence ID" value="EJK67996.1"/>
    <property type="molecule type" value="Genomic_DNA"/>
</dbReference>
<keyword evidence="1" id="KW-0732">Signal</keyword>
<evidence type="ECO:0000256" key="1">
    <source>
        <dbReference type="SAM" id="SignalP"/>
    </source>
</evidence>
<dbReference type="Proteomes" id="UP000266841">
    <property type="component" value="Unassembled WGS sequence"/>
</dbReference>
<gene>
    <name evidence="2" type="ORF">THAOC_10877</name>
</gene>
<name>K0T3M7_THAOC</name>
<sequence length="231" mass="24846">MQPEKIALSLLATSLLFGGGGIGGAAYQIPQPPPLQRGRHGEDWGGMEDTLSSRRRVLLSLACGFVATGGTPAALADVTNKLASSTALRSLDRVQEQLPIKLKPVAQANNYMGIKQALRLPPFDQVRKDLLTVVRGGEDGPKAGELQLAYKSLIRSLEDIDATASIGMGRSGKPKPDQFQLAIDYDEIEKALEVFLRIGTEAADIPVQYDSRQTQIGSIDVRSGKVEPRVI</sequence>
<reference evidence="2 3" key="1">
    <citation type="journal article" date="2012" name="Genome Biol.">
        <title>Genome and low-iron response of an oceanic diatom adapted to chronic iron limitation.</title>
        <authorList>
            <person name="Lommer M."/>
            <person name="Specht M."/>
            <person name="Roy A.S."/>
            <person name="Kraemer L."/>
            <person name="Andreson R."/>
            <person name="Gutowska M.A."/>
            <person name="Wolf J."/>
            <person name="Bergner S.V."/>
            <person name="Schilhabel M.B."/>
            <person name="Klostermeier U.C."/>
            <person name="Beiko R.G."/>
            <person name="Rosenstiel P."/>
            <person name="Hippler M."/>
            <person name="Laroche J."/>
        </authorList>
    </citation>
    <scope>NUCLEOTIDE SEQUENCE [LARGE SCALE GENOMIC DNA]</scope>
    <source>
        <strain evidence="2 3">CCMP1005</strain>
    </source>
</reference>